<gene>
    <name evidence="1" type="ORF">DSO57_1039313</name>
</gene>
<proteinExistence type="predicted"/>
<reference evidence="1" key="1">
    <citation type="submission" date="2022-04" db="EMBL/GenBank/DDBJ databases">
        <title>Genome of the entomopathogenic fungus Entomophthora muscae.</title>
        <authorList>
            <person name="Elya C."/>
            <person name="Lovett B.R."/>
            <person name="Lee E."/>
            <person name="Macias A.M."/>
            <person name="Hajek A.E."/>
            <person name="De Bivort B.L."/>
            <person name="Kasson M.T."/>
            <person name="De Fine Licht H.H."/>
            <person name="Stajich J.E."/>
        </authorList>
    </citation>
    <scope>NUCLEOTIDE SEQUENCE</scope>
    <source>
        <strain evidence="1">Berkeley</strain>
    </source>
</reference>
<dbReference type="Proteomes" id="UP001165960">
    <property type="component" value="Unassembled WGS sequence"/>
</dbReference>
<evidence type="ECO:0000313" key="2">
    <source>
        <dbReference type="Proteomes" id="UP001165960"/>
    </source>
</evidence>
<name>A0ACC2RPD5_9FUNG</name>
<comment type="caution">
    <text evidence="1">The sequence shown here is derived from an EMBL/GenBank/DDBJ whole genome shotgun (WGS) entry which is preliminary data.</text>
</comment>
<dbReference type="EMBL" id="QTSX02007021">
    <property type="protein sequence ID" value="KAJ9051917.1"/>
    <property type="molecule type" value="Genomic_DNA"/>
</dbReference>
<accession>A0ACC2RPD5</accession>
<sequence>MGVKAVTTPLLTSPGLGNCCCHSLVKVFAEDAAGRSMRVAMICEFPGSTLIR</sequence>
<evidence type="ECO:0000313" key="1">
    <source>
        <dbReference type="EMBL" id="KAJ9051917.1"/>
    </source>
</evidence>
<organism evidence="1 2">
    <name type="scientific">Entomophthora muscae</name>
    <dbReference type="NCBI Taxonomy" id="34485"/>
    <lineage>
        <taxon>Eukaryota</taxon>
        <taxon>Fungi</taxon>
        <taxon>Fungi incertae sedis</taxon>
        <taxon>Zoopagomycota</taxon>
        <taxon>Entomophthoromycotina</taxon>
        <taxon>Entomophthoromycetes</taxon>
        <taxon>Entomophthorales</taxon>
        <taxon>Entomophthoraceae</taxon>
        <taxon>Entomophthora</taxon>
    </lineage>
</organism>
<keyword evidence="2" id="KW-1185">Reference proteome</keyword>
<protein>
    <submittedName>
        <fullName evidence="1">Uncharacterized protein</fullName>
    </submittedName>
</protein>